<dbReference type="STRING" id="1423801.FD50_GL001615"/>
<evidence type="ECO:0000256" key="3">
    <source>
        <dbReference type="ARBA" id="ARBA00023163"/>
    </source>
</evidence>
<dbReference type="Pfam" id="PF01418">
    <property type="entry name" value="HTH_6"/>
    <property type="match status" value="1"/>
</dbReference>
<evidence type="ECO:0000313" key="7">
    <source>
        <dbReference type="Proteomes" id="UP000051166"/>
    </source>
</evidence>
<dbReference type="Gene3D" id="1.10.10.10">
    <property type="entry name" value="Winged helix-like DNA-binding domain superfamily/Winged helix DNA-binding domain"/>
    <property type="match status" value="1"/>
</dbReference>
<dbReference type="InterPro" id="IPR035472">
    <property type="entry name" value="RpiR-like_SIS"/>
</dbReference>
<dbReference type="InterPro" id="IPR047640">
    <property type="entry name" value="RpiR-like"/>
</dbReference>
<dbReference type="CDD" id="cd05013">
    <property type="entry name" value="SIS_RpiR"/>
    <property type="match status" value="1"/>
</dbReference>
<dbReference type="GeneID" id="98308874"/>
<proteinExistence type="predicted"/>
<dbReference type="Proteomes" id="UP000051166">
    <property type="component" value="Unassembled WGS sequence"/>
</dbReference>
<evidence type="ECO:0000256" key="1">
    <source>
        <dbReference type="ARBA" id="ARBA00023015"/>
    </source>
</evidence>
<dbReference type="RefSeq" id="WP_056961386.1">
    <property type="nucleotide sequence ID" value="NZ_AZFQ01000053.1"/>
</dbReference>
<dbReference type="GO" id="GO:0097367">
    <property type="term" value="F:carbohydrate derivative binding"/>
    <property type="evidence" value="ECO:0007669"/>
    <property type="project" value="InterPro"/>
</dbReference>
<evidence type="ECO:0000259" key="5">
    <source>
        <dbReference type="PROSITE" id="PS51464"/>
    </source>
</evidence>
<comment type="caution">
    <text evidence="6">The sequence shown here is derived from an EMBL/GenBank/DDBJ whole genome shotgun (WGS) entry which is preliminary data.</text>
</comment>
<dbReference type="GO" id="GO:0003677">
    <property type="term" value="F:DNA binding"/>
    <property type="evidence" value="ECO:0007669"/>
    <property type="project" value="UniProtKB-KW"/>
</dbReference>
<dbReference type="SUPFAM" id="SSF46689">
    <property type="entry name" value="Homeodomain-like"/>
    <property type="match status" value="1"/>
</dbReference>
<protein>
    <submittedName>
        <fullName evidence="6">RpiR family transcriptional regulator</fullName>
    </submittedName>
</protein>
<dbReference type="InterPro" id="IPR046348">
    <property type="entry name" value="SIS_dom_sf"/>
</dbReference>
<dbReference type="Pfam" id="PF01380">
    <property type="entry name" value="SIS"/>
    <property type="match status" value="1"/>
</dbReference>
<evidence type="ECO:0000259" key="4">
    <source>
        <dbReference type="PROSITE" id="PS51071"/>
    </source>
</evidence>
<keyword evidence="2" id="KW-0238">DNA-binding</keyword>
<dbReference type="PROSITE" id="PS00356">
    <property type="entry name" value="HTH_LACI_1"/>
    <property type="match status" value="1"/>
</dbReference>
<dbReference type="PATRIC" id="fig|1423801.4.peg.1652"/>
<dbReference type="AlphaFoldDB" id="A0A0R1UVM9"/>
<dbReference type="PANTHER" id="PTHR30514:SF1">
    <property type="entry name" value="HTH-TYPE TRANSCRIPTIONAL REGULATOR HEXR-RELATED"/>
    <property type="match status" value="1"/>
</dbReference>
<dbReference type="GO" id="GO:1901135">
    <property type="term" value="P:carbohydrate derivative metabolic process"/>
    <property type="evidence" value="ECO:0007669"/>
    <property type="project" value="InterPro"/>
</dbReference>
<keyword evidence="1" id="KW-0805">Transcription regulation</keyword>
<dbReference type="PANTHER" id="PTHR30514">
    <property type="entry name" value="GLUCOKINASE"/>
    <property type="match status" value="1"/>
</dbReference>
<sequence>MEDNKNIVDVLYSSVNKMTQSDKKITQVILQNPAAVVNYTISELATQAQVSEASVSRFCKNLSLSGFHQLKIDLAKVVSDDTSYYKNVDYDDLQAALASIKDNKVAEITNTLTKIPTKNVEKILKLIENARILQVAAEGNTFPVAADAAYRFNQLGILTISAESWQTAIAQTLNLQATDVLLVISNSGESRALLKQVKVAHQGGLKVIALTNRADSPLGLAADLHLTTAVRQRVLQSEYYFSRVAAMTAVEALFLLLIAKNKKRLENIKQHENLISDEKL</sequence>
<evidence type="ECO:0000313" key="6">
    <source>
        <dbReference type="EMBL" id="KRL97070.1"/>
    </source>
</evidence>
<dbReference type="OrthoDB" id="3684496at2"/>
<organism evidence="6 7">
    <name type="scientific">Liquorilactobacillus satsumensis DSM 16230 = JCM 12392</name>
    <dbReference type="NCBI Taxonomy" id="1423801"/>
    <lineage>
        <taxon>Bacteria</taxon>
        <taxon>Bacillati</taxon>
        <taxon>Bacillota</taxon>
        <taxon>Bacilli</taxon>
        <taxon>Lactobacillales</taxon>
        <taxon>Lactobacillaceae</taxon>
        <taxon>Liquorilactobacillus</taxon>
    </lineage>
</organism>
<feature type="domain" description="SIS" evidence="5">
    <location>
        <begin position="123"/>
        <end position="263"/>
    </location>
</feature>
<dbReference type="PROSITE" id="PS51464">
    <property type="entry name" value="SIS"/>
    <property type="match status" value="1"/>
</dbReference>
<reference evidence="6 7" key="1">
    <citation type="journal article" date="2015" name="Genome Announc.">
        <title>Expanding the biotechnology potential of lactobacilli through comparative genomics of 213 strains and associated genera.</title>
        <authorList>
            <person name="Sun Z."/>
            <person name="Harris H.M."/>
            <person name="McCann A."/>
            <person name="Guo C."/>
            <person name="Argimon S."/>
            <person name="Zhang W."/>
            <person name="Yang X."/>
            <person name="Jeffery I.B."/>
            <person name="Cooney J.C."/>
            <person name="Kagawa T.F."/>
            <person name="Liu W."/>
            <person name="Song Y."/>
            <person name="Salvetti E."/>
            <person name="Wrobel A."/>
            <person name="Rasinkangas P."/>
            <person name="Parkhill J."/>
            <person name="Rea M.C."/>
            <person name="O'Sullivan O."/>
            <person name="Ritari J."/>
            <person name="Douillard F.P."/>
            <person name="Paul Ross R."/>
            <person name="Yang R."/>
            <person name="Briner A.E."/>
            <person name="Felis G.E."/>
            <person name="de Vos W.M."/>
            <person name="Barrangou R."/>
            <person name="Klaenhammer T.R."/>
            <person name="Caufield P.W."/>
            <person name="Cui Y."/>
            <person name="Zhang H."/>
            <person name="O'Toole P.W."/>
        </authorList>
    </citation>
    <scope>NUCLEOTIDE SEQUENCE [LARGE SCALE GENOMIC DNA]</scope>
    <source>
        <strain evidence="6 7">DSM 16230</strain>
    </source>
</reference>
<keyword evidence="7" id="KW-1185">Reference proteome</keyword>
<dbReference type="PROSITE" id="PS51071">
    <property type="entry name" value="HTH_RPIR"/>
    <property type="match status" value="1"/>
</dbReference>
<feature type="domain" description="HTH rpiR-type" evidence="4">
    <location>
        <begin position="5"/>
        <end position="81"/>
    </location>
</feature>
<dbReference type="SUPFAM" id="SSF53697">
    <property type="entry name" value="SIS domain"/>
    <property type="match status" value="1"/>
</dbReference>
<dbReference type="GO" id="GO:0003700">
    <property type="term" value="F:DNA-binding transcription factor activity"/>
    <property type="evidence" value="ECO:0007669"/>
    <property type="project" value="InterPro"/>
</dbReference>
<dbReference type="Gene3D" id="3.40.50.10490">
    <property type="entry name" value="Glucose-6-phosphate isomerase like protein, domain 1"/>
    <property type="match status" value="1"/>
</dbReference>
<name>A0A0R1UVM9_9LACO</name>
<dbReference type="InterPro" id="IPR009057">
    <property type="entry name" value="Homeodomain-like_sf"/>
</dbReference>
<keyword evidence="3" id="KW-0804">Transcription</keyword>
<dbReference type="InterPro" id="IPR000281">
    <property type="entry name" value="HTH_RpiR"/>
</dbReference>
<gene>
    <name evidence="6" type="ORF">FD50_GL001615</name>
</gene>
<evidence type="ECO:0000256" key="2">
    <source>
        <dbReference type="ARBA" id="ARBA00023125"/>
    </source>
</evidence>
<dbReference type="InterPro" id="IPR001347">
    <property type="entry name" value="SIS_dom"/>
</dbReference>
<accession>A0A0R1UVM9</accession>
<dbReference type="EMBL" id="AZFQ01000053">
    <property type="protein sequence ID" value="KRL97070.1"/>
    <property type="molecule type" value="Genomic_DNA"/>
</dbReference>
<dbReference type="InterPro" id="IPR036388">
    <property type="entry name" value="WH-like_DNA-bd_sf"/>
</dbReference>